<name>A0A553MZ99_9TELE</name>
<accession>A0A553MZ99</accession>
<dbReference type="AlphaFoldDB" id="A0A553MZ99"/>
<evidence type="ECO:0000256" key="1">
    <source>
        <dbReference type="SAM" id="MobiDB-lite"/>
    </source>
</evidence>
<reference evidence="2 3" key="1">
    <citation type="journal article" date="2019" name="Sci. Data">
        <title>Hybrid genome assembly and annotation of Danionella translucida.</title>
        <authorList>
            <person name="Kadobianskyi M."/>
            <person name="Schulze L."/>
            <person name="Schuelke M."/>
            <person name="Judkewitz B."/>
        </authorList>
    </citation>
    <scope>NUCLEOTIDE SEQUENCE [LARGE SCALE GENOMIC DNA]</scope>
    <source>
        <strain evidence="2 3">Bolton</strain>
    </source>
</reference>
<comment type="caution">
    <text evidence="2">The sequence shown here is derived from an EMBL/GenBank/DDBJ whole genome shotgun (WGS) entry which is preliminary data.</text>
</comment>
<dbReference type="Proteomes" id="UP000316079">
    <property type="component" value="Unassembled WGS sequence"/>
</dbReference>
<organism evidence="2 3">
    <name type="scientific">Danionella cerebrum</name>
    <dbReference type="NCBI Taxonomy" id="2873325"/>
    <lineage>
        <taxon>Eukaryota</taxon>
        <taxon>Metazoa</taxon>
        <taxon>Chordata</taxon>
        <taxon>Craniata</taxon>
        <taxon>Vertebrata</taxon>
        <taxon>Euteleostomi</taxon>
        <taxon>Actinopterygii</taxon>
        <taxon>Neopterygii</taxon>
        <taxon>Teleostei</taxon>
        <taxon>Ostariophysi</taxon>
        <taxon>Cypriniformes</taxon>
        <taxon>Danionidae</taxon>
        <taxon>Danioninae</taxon>
        <taxon>Danionella</taxon>
    </lineage>
</organism>
<keyword evidence="3" id="KW-1185">Reference proteome</keyword>
<proteinExistence type="predicted"/>
<evidence type="ECO:0000313" key="2">
    <source>
        <dbReference type="EMBL" id="TRY58516.1"/>
    </source>
</evidence>
<protein>
    <submittedName>
        <fullName evidence="2">Uncharacterized protein</fullName>
    </submittedName>
</protein>
<gene>
    <name evidence="2" type="ORF">DNTS_004926</name>
</gene>
<dbReference type="EMBL" id="SRMA01027190">
    <property type="protein sequence ID" value="TRY58516.1"/>
    <property type="molecule type" value="Genomic_DNA"/>
</dbReference>
<feature type="region of interest" description="Disordered" evidence="1">
    <location>
        <begin position="21"/>
        <end position="56"/>
    </location>
</feature>
<dbReference type="OrthoDB" id="6108017at2759"/>
<feature type="compositionally biased region" description="Basic residues" evidence="1">
    <location>
        <begin position="40"/>
        <end position="56"/>
    </location>
</feature>
<sequence length="56" mass="6698">MLLQCAGGIWQGRSTRNWWMKRTKQQLRSRPTTGEIRNGRASRGKRKKCRRANLRR</sequence>
<evidence type="ECO:0000313" key="3">
    <source>
        <dbReference type="Proteomes" id="UP000316079"/>
    </source>
</evidence>